<evidence type="ECO:0000313" key="4">
    <source>
        <dbReference type="Proteomes" id="UP000619295"/>
    </source>
</evidence>
<evidence type="ECO:0000256" key="2">
    <source>
        <dbReference type="ARBA" id="ARBA00022764"/>
    </source>
</evidence>
<dbReference type="InterPro" id="IPR006311">
    <property type="entry name" value="TAT_signal"/>
</dbReference>
<dbReference type="InterPro" id="IPR019546">
    <property type="entry name" value="TAT_signal_bac_arc"/>
</dbReference>
<dbReference type="GO" id="GO:0015888">
    <property type="term" value="P:thiamine transport"/>
    <property type="evidence" value="ECO:0007669"/>
    <property type="project" value="TreeGrafter"/>
</dbReference>
<dbReference type="Pfam" id="PF13416">
    <property type="entry name" value="SBP_bac_8"/>
    <property type="match status" value="1"/>
</dbReference>
<gene>
    <name evidence="3" type="ORF">IED13_21180</name>
</gene>
<dbReference type="PROSITE" id="PS51318">
    <property type="entry name" value="TAT"/>
    <property type="match status" value="1"/>
</dbReference>
<dbReference type="GO" id="GO:0030288">
    <property type="term" value="C:outer membrane-bounded periplasmic space"/>
    <property type="evidence" value="ECO:0007669"/>
    <property type="project" value="TreeGrafter"/>
</dbReference>
<dbReference type="GO" id="GO:0030975">
    <property type="term" value="F:thiamine binding"/>
    <property type="evidence" value="ECO:0007669"/>
    <property type="project" value="TreeGrafter"/>
</dbReference>
<dbReference type="RefSeq" id="WP_038358364.1">
    <property type="nucleotide sequence ID" value="NZ_JACXWY010000016.1"/>
</dbReference>
<dbReference type="Gene3D" id="3.40.190.10">
    <property type="entry name" value="Periplasmic binding protein-like II"/>
    <property type="match status" value="2"/>
</dbReference>
<dbReference type="PANTHER" id="PTHR30006:SF2">
    <property type="entry name" value="ABC TRANSPORTER SUBSTRATE-BINDING PROTEIN"/>
    <property type="match status" value="1"/>
</dbReference>
<accession>A0A927I2Z4</accession>
<dbReference type="GO" id="GO:0030976">
    <property type="term" value="F:thiamine pyrophosphate binding"/>
    <property type="evidence" value="ECO:0007669"/>
    <property type="project" value="TreeGrafter"/>
</dbReference>
<dbReference type="NCBIfam" id="TIGR01409">
    <property type="entry name" value="TAT_signal_seq"/>
    <property type="match status" value="1"/>
</dbReference>
<evidence type="ECO:0000313" key="3">
    <source>
        <dbReference type="EMBL" id="MBD3848218.1"/>
    </source>
</evidence>
<dbReference type="PANTHER" id="PTHR30006">
    <property type="entry name" value="THIAMINE-BINDING PERIPLASMIC PROTEIN-RELATED"/>
    <property type="match status" value="1"/>
</dbReference>
<keyword evidence="4" id="KW-1185">Reference proteome</keyword>
<comment type="caution">
    <text evidence="3">The sequence shown here is derived from an EMBL/GenBank/DDBJ whole genome shotgun (WGS) entry which is preliminary data.</text>
</comment>
<name>A0A927I2Z4_9HYPH</name>
<evidence type="ECO:0000256" key="1">
    <source>
        <dbReference type="ARBA" id="ARBA00022729"/>
    </source>
</evidence>
<dbReference type="Proteomes" id="UP000619295">
    <property type="component" value="Unassembled WGS sequence"/>
</dbReference>
<reference evidence="3" key="1">
    <citation type="submission" date="2020-09" db="EMBL/GenBank/DDBJ databases">
        <title>Bosea spartocytisi sp. nov. a root nodule endophyte of Spartocytisus supranubius in the high mountain ecosystem fo the Teide National Park (Canary Islands, Spain).</title>
        <authorList>
            <person name="Pulido-Suarez L."/>
            <person name="Peix A."/>
            <person name="Igual J.M."/>
            <person name="Socas-Perez N."/>
            <person name="Velazquez E."/>
            <person name="Flores-Felix J.D."/>
            <person name="Leon-Barrios M."/>
        </authorList>
    </citation>
    <scope>NUCLEOTIDE SEQUENCE</scope>
    <source>
        <strain evidence="3">SSUT16</strain>
    </source>
</reference>
<dbReference type="EMBL" id="JACXWY010000016">
    <property type="protein sequence ID" value="MBD3848218.1"/>
    <property type="molecule type" value="Genomic_DNA"/>
</dbReference>
<organism evidence="3 4">
    <name type="scientific">Bosea spartocytisi</name>
    <dbReference type="NCBI Taxonomy" id="2773451"/>
    <lineage>
        <taxon>Bacteria</taxon>
        <taxon>Pseudomonadati</taxon>
        <taxon>Pseudomonadota</taxon>
        <taxon>Alphaproteobacteria</taxon>
        <taxon>Hyphomicrobiales</taxon>
        <taxon>Boseaceae</taxon>
        <taxon>Bosea</taxon>
    </lineage>
</organism>
<sequence>MKTVSRRDFLAATATAGAVIASPSVLRAQARELVMIGYGSAQDEPLKRAGDILGKRHPGVSLRIIGGLSAEAIAQIKAARGASPYDFAVMGSPAIINAVDEGVLEKVDISKVPNAGKLDERFPPYAYDWGVPVSFAGIGIAYNKQMVANPPKTWADLWKPDYAGKIGLCRPQSNLGLACISIGATAFGKPDADTDFGLAKWKELKPLVGRNPNLLQQMLERGEIGLCPLWHDNTGIAVSSGLPLGYAKVTSPGPLMLPTMIVKFARTAHSDLVHEFADILLEKDSQEFASKPPYYFGTVIKGVMPPAGAAAYLPSTPEEIASMTSVDWPKVAPNRGKIVEAFDRLFAA</sequence>
<protein>
    <submittedName>
        <fullName evidence="3">Extracellular solute-binding protein</fullName>
    </submittedName>
</protein>
<dbReference type="SUPFAM" id="SSF53850">
    <property type="entry name" value="Periplasmic binding protein-like II"/>
    <property type="match status" value="1"/>
</dbReference>
<keyword evidence="2" id="KW-0574">Periplasm</keyword>
<keyword evidence="1" id="KW-0732">Signal</keyword>
<dbReference type="AlphaFoldDB" id="A0A927I2Z4"/>
<proteinExistence type="predicted"/>
<dbReference type="InterPro" id="IPR006059">
    <property type="entry name" value="SBP"/>
</dbReference>